<reference evidence="1" key="2">
    <citation type="journal article" date="2015" name="Data Brief">
        <title>Shoot transcriptome of the giant reed, Arundo donax.</title>
        <authorList>
            <person name="Barrero R.A."/>
            <person name="Guerrero F.D."/>
            <person name="Moolhuijzen P."/>
            <person name="Goolsby J.A."/>
            <person name="Tidwell J."/>
            <person name="Bellgard S.E."/>
            <person name="Bellgard M.I."/>
        </authorList>
    </citation>
    <scope>NUCLEOTIDE SEQUENCE</scope>
    <source>
        <tissue evidence="1">Shoot tissue taken approximately 20 cm above the soil surface</tissue>
    </source>
</reference>
<reference evidence="1" key="1">
    <citation type="submission" date="2014-09" db="EMBL/GenBank/DDBJ databases">
        <authorList>
            <person name="Magalhaes I.L.F."/>
            <person name="Oliveira U."/>
            <person name="Santos F.R."/>
            <person name="Vidigal T.H.D.A."/>
            <person name="Brescovit A.D."/>
            <person name="Santos A.J."/>
        </authorList>
    </citation>
    <scope>NUCLEOTIDE SEQUENCE</scope>
    <source>
        <tissue evidence="1">Shoot tissue taken approximately 20 cm above the soil surface</tissue>
    </source>
</reference>
<name>A0A0A9A5E7_ARUDO</name>
<sequence>MYVQQNILAFSYFRKSYFCIARKIEDWICPKKNLEGS</sequence>
<dbReference type="EMBL" id="GBRH01250991">
    <property type="protein sequence ID" value="JAD46904.1"/>
    <property type="molecule type" value="Transcribed_RNA"/>
</dbReference>
<evidence type="ECO:0000313" key="1">
    <source>
        <dbReference type="EMBL" id="JAD46904.1"/>
    </source>
</evidence>
<dbReference type="AlphaFoldDB" id="A0A0A9A5E7"/>
<accession>A0A0A9A5E7</accession>
<protein>
    <submittedName>
        <fullName evidence="1">Uncharacterized protein</fullName>
    </submittedName>
</protein>
<proteinExistence type="predicted"/>
<organism evidence="1">
    <name type="scientific">Arundo donax</name>
    <name type="common">Giant reed</name>
    <name type="synonym">Donax arundinaceus</name>
    <dbReference type="NCBI Taxonomy" id="35708"/>
    <lineage>
        <taxon>Eukaryota</taxon>
        <taxon>Viridiplantae</taxon>
        <taxon>Streptophyta</taxon>
        <taxon>Embryophyta</taxon>
        <taxon>Tracheophyta</taxon>
        <taxon>Spermatophyta</taxon>
        <taxon>Magnoliopsida</taxon>
        <taxon>Liliopsida</taxon>
        <taxon>Poales</taxon>
        <taxon>Poaceae</taxon>
        <taxon>PACMAD clade</taxon>
        <taxon>Arundinoideae</taxon>
        <taxon>Arundineae</taxon>
        <taxon>Arundo</taxon>
    </lineage>
</organism>